<keyword evidence="3" id="KW-1185">Reference proteome</keyword>
<dbReference type="Proteomes" id="UP001324287">
    <property type="component" value="Chromosome"/>
</dbReference>
<feature type="compositionally biased region" description="Low complexity" evidence="1">
    <location>
        <begin position="63"/>
        <end position="87"/>
    </location>
</feature>
<gene>
    <name evidence="2" type="ORF">U6N30_05175</name>
</gene>
<organism evidence="2 3">
    <name type="scientific">Blastococcus brunescens</name>
    <dbReference type="NCBI Taxonomy" id="1564165"/>
    <lineage>
        <taxon>Bacteria</taxon>
        <taxon>Bacillati</taxon>
        <taxon>Actinomycetota</taxon>
        <taxon>Actinomycetes</taxon>
        <taxon>Geodermatophilales</taxon>
        <taxon>Geodermatophilaceae</taxon>
        <taxon>Blastococcus</taxon>
    </lineage>
</organism>
<reference evidence="2 3" key="1">
    <citation type="submission" date="2023-12" db="EMBL/GenBank/DDBJ databases">
        <title>Blastococcus brunescens sp. nov., an actonobacterium isolated from sandstone collected in sahara desert.</title>
        <authorList>
            <person name="Gtari M."/>
            <person name="Ghodhbane F."/>
        </authorList>
    </citation>
    <scope>NUCLEOTIDE SEQUENCE [LARGE SCALE GENOMIC DNA]</scope>
    <source>
        <strain evidence="2 3">BMG 8361</strain>
    </source>
</reference>
<protein>
    <recommendedName>
        <fullName evidence="4">Zinc-finger domain-containing protein</fullName>
    </recommendedName>
</protein>
<evidence type="ECO:0000256" key="1">
    <source>
        <dbReference type="SAM" id="MobiDB-lite"/>
    </source>
</evidence>
<accession>A0ABZ1B2W6</accession>
<evidence type="ECO:0000313" key="2">
    <source>
        <dbReference type="EMBL" id="WRL65084.1"/>
    </source>
</evidence>
<proteinExistence type="predicted"/>
<dbReference type="EMBL" id="CP141261">
    <property type="protein sequence ID" value="WRL65084.1"/>
    <property type="molecule type" value="Genomic_DNA"/>
</dbReference>
<feature type="region of interest" description="Disordered" evidence="1">
    <location>
        <begin position="52"/>
        <end position="87"/>
    </location>
</feature>
<sequence length="87" mass="9110">MPVPVLDDHLAACAGCAEWAGEAARVTRRARLASAPAVPDLTAAVLGALPRELPGRPPPPVPVSRTPHCAWRSWPSGSPRRSSPGRC</sequence>
<dbReference type="RefSeq" id="WP_324276408.1">
    <property type="nucleotide sequence ID" value="NZ_CP141261.1"/>
</dbReference>
<evidence type="ECO:0008006" key="4">
    <source>
        <dbReference type="Google" id="ProtNLM"/>
    </source>
</evidence>
<name>A0ABZ1B2W6_9ACTN</name>
<evidence type="ECO:0000313" key="3">
    <source>
        <dbReference type="Proteomes" id="UP001324287"/>
    </source>
</evidence>